<dbReference type="Gene3D" id="2.40.128.110">
    <property type="entry name" value="Lipid/polyisoprenoid-binding, YceI-like"/>
    <property type="match status" value="1"/>
</dbReference>
<keyword evidence="10" id="KW-0408">Iron</keyword>
<dbReference type="GO" id="GO:0022904">
    <property type="term" value="P:respiratory electron transport chain"/>
    <property type="evidence" value="ECO:0007669"/>
    <property type="project" value="InterPro"/>
</dbReference>
<evidence type="ECO:0000256" key="1">
    <source>
        <dbReference type="ARBA" id="ARBA00001970"/>
    </source>
</evidence>
<dbReference type="GO" id="GO:0046872">
    <property type="term" value="F:metal ion binding"/>
    <property type="evidence" value="ECO:0007669"/>
    <property type="project" value="UniProtKB-KW"/>
</dbReference>
<accession>A0A0P1HD72</accession>
<evidence type="ECO:0000256" key="3">
    <source>
        <dbReference type="ARBA" id="ARBA00022448"/>
    </source>
</evidence>
<dbReference type="Proteomes" id="UP000051681">
    <property type="component" value="Unassembled WGS sequence"/>
</dbReference>
<dbReference type="InterPro" id="IPR007372">
    <property type="entry name" value="Lipid/polyisoprenoid-bd_YceI"/>
</dbReference>
<evidence type="ECO:0000256" key="10">
    <source>
        <dbReference type="ARBA" id="ARBA00023004"/>
    </source>
</evidence>
<dbReference type="SUPFAM" id="SSF81342">
    <property type="entry name" value="Transmembrane di-heme cytochromes"/>
    <property type="match status" value="1"/>
</dbReference>
<keyword evidence="11 13" id="KW-0472">Membrane</keyword>
<dbReference type="GO" id="GO:0009055">
    <property type="term" value="F:electron transfer activity"/>
    <property type="evidence" value="ECO:0007669"/>
    <property type="project" value="InterPro"/>
</dbReference>
<keyword evidence="16" id="KW-1185">Reference proteome</keyword>
<evidence type="ECO:0000256" key="7">
    <source>
        <dbReference type="ARBA" id="ARBA00022723"/>
    </source>
</evidence>
<feature type="domain" description="Lipid/polyisoprenoid-binding YceI-like" evidence="14">
    <location>
        <begin position="267"/>
        <end position="422"/>
    </location>
</feature>
<dbReference type="RefSeq" id="WP_058318925.1">
    <property type="nucleotide sequence ID" value="NZ_CYSF01000009.1"/>
</dbReference>
<feature type="transmembrane region" description="Helical" evidence="13">
    <location>
        <begin position="21"/>
        <end position="39"/>
    </location>
</feature>
<dbReference type="InterPro" id="IPR052168">
    <property type="entry name" value="Cytochrome_b561_oxidase"/>
</dbReference>
<dbReference type="AlphaFoldDB" id="A0A0P1HD72"/>
<keyword evidence="5" id="KW-0349">Heme</keyword>
<protein>
    <recommendedName>
        <fullName evidence="14">Lipid/polyisoprenoid-binding YceI-like domain-containing protein</fullName>
    </recommendedName>
</protein>
<keyword evidence="6 13" id="KW-0812">Transmembrane</keyword>
<dbReference type="Pfam" id="PF01292">
    <property type="entry name" value="Ni_hydr_CYTB"/>
    <property type="match status" value="1"/>
</dbReference>
<comment type="subcellular location">
    <subcellularLocation>
        <location evidence="2">Cell membrane</location>
        <topology evidence="2">Multi-pass membrane protein</topology>
    </subcellularLocation>
</comment>
<evidence type="ECO:0000256" key="2">
    <source>
        <dbReference type="ARBA" id="ARBA00004651"/>
    </source>
</evidence>
<keyword evidence="9 13" id="KW-1133">Transmembrane helix</keyword>
<dbReference type="OrthoDB" id="1247465at2"/>
<evidence type="ECO:0000256" key="6">
    <source>
        <dbReference type="ARBA" id="ARBA00022692"/>
    </source>
</evidence>
<name>A0A0P1HD72_9RHOB</name>
<dbReference type="InterPro" id="IPR036761">
    <property type="entry name" value="TTHA0802/YceI-like_sf"/>
</dbReference>
<evidence type="ECO:0000259" key="14">
    <source>
        <dbReference type="SMART" id="SM00867"/>
    </source>
</evidence>
<evidence type="ECO:0000256" key="11">
    <source>
        <dbReference type="ARBA" id="ARBA00023136"/>
    </source>
</evidence>
<evidence type="ECO:0000256" key="8">
    <source>
        <dbReference type="ARBA" id="ARBA00022982"/>
    </source>
</evidence>
<dbReference type="Gene3D" id="1.20.950.20">
    <property type="entry name" value="Transmembrane di-heme cytochromes, Chain C"/>
    <property type="match status" value="1"/>
</dbReference>
<dbReference type="InterPro" id="IPR011577">
    <property type="entry name" value="Cyt_b561_bac/Ni-Hgenase"/>
</dbReference>
<evidence type="ECO:0000256" key="4">
    <source>
        <dbReference type="ARBA" id="ARBA00022475"/>
    </source>
</evidence>
<evidence type="ECO:0000256" key="13">
    <source>
        <dbReference type="SAM" id="Phobius"/>
    </source>
</evidence>
<dbReference type="PANTHER" id="PTHR30529:SF1">
    <property type="entry name" value="CYTOCHROME B561 HOMOLOG 2"/>
    <property type="match status" value="1"/>
</dbReference>
<dbReference type="InterPro" id="IPR016174">
    <property type="entry name" value="Di-haem_cyt_TM"/>
</dbReference>
<sequence length="424" mass="44437">MSLTNTQARYGSVAKALHWSVALLILAMLPVGFIAAKLAEATQAGSPIVPIGVLTTMFSAHKTFGVLVLILAVLRILWAFSQPRPAPLHPERRLETLAAEAVHWMLYAFILLVPLTGWIHHAASSGFAPIWGPFGQNLPLVPKDEALSHLFAQLHFAAVLGMLGTLGLHIAGALKHQVIDRDVTLARMLPGRRVPDAALSGVGAEAHGKLPSLLVAVLALAVGAGITAQVIGGDHEATHVEIAEVEAARDTEVAAMAEAPATSDLPLWQVQSGTLALKITQLGNMVAGQFDSWQADIRYDPEATGADKGSVVVTIDIASLSLGTVAGQAMGADYFDSAQFPTARYEAALIEQDGALVSKGTLTIKGIAVPLEFPVALTIDGDVAQASGAFALDRRAFGIGDTVPDEGTLGFGVDLTFELEAARQ</sequence>
<dbReference type="STRING" id="340021.TM5383_02043"/>
<dbReference type="PANTHER" id="PTHR30529">
    <property type="entry name" value="CYTOCHROME B561"/>
    <property type="match status" value="1"/>
</dbReference>
<feature type="transmembrane region" description="Helical" evidence="13">
    <location>
        <begin position="101"/>
        <end position="119"/>
    </location>
</feature>
<comment type="similarity">
    <text evidence="12">Belongs to the cytochrome b561 family.</text>
</comment>
<evidence type="ECO:0000256" key="12">
    <source>
        <dbReference type="ARBA" id="ARBA00037975"/>
    </source>
</evidence>
<keyword evidence="3" id="KW-0813">Transport</keyword>
<dbReference type="SMART" id="SM00867">
    <property type="entry name" value="YceI"/>
    <property type="match status" value="1"/>
</dbReference>
<keyword evidence="7" id="KW-0479">Metal-binding</keyword>
<feature type="transmembrane region" description="Helical" evidence="13">
    <location>
        <begin position="59"/>
        <end position="80"/>
    </location>
</feature>
<dbReference type="EMBL" id="CYSF01000009">
    <property type="protein sequence ID" value="CUH84825.1"/>
    <property type="molecule type" value="Genomic_DNA"/>
</dbReference>
<comment type="cofactor">
    <cofactor evidence="1">
        <name>heme b</name>
        <dbReference type="ChEBI" id="CHEBI:60344"/>
    </cofactor>
</comment>
<proteinExistence type="inferred from homology"/>
<dbReference type="GO" id="GO:0020037">
    <property type="term" value="F:heme binding"/>
    <property type="evidence" value="ECO:0007669"/>
    <property type="project" value="TreeGrafter"/>
</dbReference>
<keyword evidence="4" id="KW-1003">Cell membrane</keyword>
<gene>
    <name evidence="15" type="primary">yceJ</name>
    <name evidence="15" type="ORF">TM5383_02043</name>
</gene>
<reference evidence="15 16" key="1">
    <citation type="submission" date="2015-09" db="EMBL/GenBank/DDBJ databases">
        <authorList>
            <consortium name="Swine Surveillance"/>
        </authorList>
    </citation>
    <scope>NUCLEOTIDE SEQUENCE [LARGE SCALE GENOMIC DNA]</scope>
    <source>
        <strain evidence="15 16">CECT 8383</strain>
    </source>
</reference>
<dbReference type="GO" id="GO:0005886">
    <property type="term" value="C:plasma membrane"/>
    <property type="evidence" value="ECO:0007669"/>
    <property type="project" value="UniProtKB-SubCell"/>
</dbReference>
<evidence type="ECO:0000313" key="16">
    <source>
        <dbReference type="Proteomes" id="UP000051681"/>
    </source>
</evidence>
<organism evidence="15 16">
    <name type="scientific">Thalassovita mediterranea</name>
    <dbReference type="NCBI Taxonomy" id="340021"/>
    <lineage>
        <taxon>Bacteria</taxon>
        <taxon>Pseudomonadati</taxon>
        <taxon>Pseudomonadota</taxon>
        <taxon>Alphaproteobacteria</taxon>
        <taxon>Rhodobacterales</taxon>
        <taxon>Roseobacteraceae</taxon>
        <taxon>Thalassovita</taxon>
    </lineage>
</organism>
<keyword evidence="8" id="KW-0249">Electron transport</keyword>
<dbReference type="Pfam" id="PF04264">
    <property type="entry name" value="YceI"/>
    <property type="match status" value="1"/>
</dbReference>
<dbReference type="SUPFAM" id="SSF101874">
    <property type="entry name" value="YceI-like"/>
    <property type="match status" value="1"/>
</dbReference>
<evidence type="ECO:0000256" key="5">
    <source>
        <dbReference type="ARBA" id="ARBA00022617"/>
    </source>
</evidence>
<feature type="transmembrane region" description="Helical" evidence="13">
    <location>
        <begin position="150"/>
        <end position="171"/>
    </location>
</feature>
<evidence type="ECO:0000313" key="15">
    <source>
        <dbReference type="EMBL" id="CUH84825.1"/>
    </source>
</evidence>
<evidence type="ECO:0000256" key="9">
    <source>
        <dbReference type="ARBA" id="ARBA00022989"/>
    </source>
</evidence>